<evidence type="ECO:0000313" key="6">
    <source>
        <dbReference type="EMBL" id="MBN7820380.1"/>
    </source>
</evidence>
<evidence type="ECO:0000256" key="3">
    <source>
        <dbReference type="ARBA" id="ARBA00012737"/>
    </source>
</evidence>
<dbReference type="Proteomes" id="UP000663992">
    <property type="component" value="Unassembled WGS sequence"/>
</dbReference>
<keyword evidence="7" id="KW-1185">Reference proteome</keyword>
<dbReference type="Pfam" id="PF00733">
    <property type="entry name" value="Asn_synthase"/>
    <property type="match status" value="1"/>
</dbReference>
<comment type="catalytic activity">
    <reaction evidence="4">
        <text>L-aspartate + L-glutamine + ATP + H2O = L-asparagine + L-glutamate + AMP + diphosphate + H(+)</text>
        <dbReference type="Rhea" id="RHEA:12228"/>
        <dbReference type="ChEBI" id="CHEBI:15377"/>
        <dbReference type="ChEBI" id="CHEBI:15378"/>
        <dbReference type="ChEBI" id="CHEBI:29985"/>
        <dbReference type="ChEBI" id="CHEBI:29991"/>
        <dbReference type="ChEBI" id="CHEBI:30616"/>
        <dbReference type="ChEBI" id="CHEBI:33019"/>
        <dbReference type="ChEBI" id="CHEBI:58048"/>
        <dbReference type="ChEBI" id="CHEBI:58359"/>
        <dbReference type="ChEBI" id="CHEBI:456215"/>
        <dbReference type="EC" id="6.3.5.4"/>
    </reaction>
</comment>
<organism evidence="6 7">
    <name type="scientific">Bowmanella yangjiangensis</name>
    <dbReference type="NCBI Taxonomy" id="2811230"/>
    <lineage>
        <taxon>Bacteria</taxon>
        <taxon>Pseudomonadati</taxon>
        <taxon>Pseudomonadota</taxon>
        <taxon>Gammaproteobacteria</taxon>
        <taxon>Alteromonadales</taxon>
        <taxon>Alteromonadaceae</taxon>
        <taxon>Bowmanella</taxon>
    </lineage>
</organism>
<dbReference type="InterPro" id="IPR051786">
    <property type="entry name" value="ASN_synthetase/amidase"/>
</dbReference>
<evidence type="ECO:0000256" key="4">
    <source>
        <dbReference type="ARBA" id="ARBA00048741"/>
    </source>
</evidence>
<dbReference type="EMBL" id="JAFKCS010000009">
    <property type="protein sequence ID" value="MBN7820380.1"/>
    <property type="molecule type" value="Genomic_DNA"/>
</dbReference>
<dbReference type="PANTHER" id="PTHR43284">
    <property type="entry name" value="ASPARAGINE SYNTHETASE (GLUTAMINE-HYDROLYZING)"/>
    <property type="match status" value="1"/>
</dbReference>
<dbReference type="InterPro" id="IPR029055">
    <property type="entry name" value="Ntn_hydrolases_N"/>
</dbReference>
<dbReference type="InterPro" id="IPR006426">
    <property type="entry name" value="Asn_synth_AEB"/>
</dbReference>
<dbReference type="InterPro" id="IPR001962">
    <property type="entry name" value="Asn_synthase"/>
</dbReference>
<dbReference type="SUPFAM" id="SSF52402">
    <property type="entry name" value="Adenine nucleotide alpha hydrolases-like"/>
    <property type="match status" value="1"/>
</dbReference>
<comment type="caution">
    <text evidence="6">The sequence shown here is derived from an EMBL/GenBank/DDBJ whole genome shotgun (WGS) entry which is preliminary data.</text>
</comment>
<dbReference type="CDD" id="cd01991">
    <property type="entry name" value="Asn_synthase_B_C"/>
    <property type="match status" value="1"/>
</dbReference>
<evidence type="ECO:0000259" key="5">
    <source>
        <dbReference type="Pfam" id="PF00733"/>
    </source>
</evidence>
<feature type="domain" description="Asparagine synthetase" evidence="5">
    <location>
        <begin position="169"/>
        <end position="545"/>
    </location>
</feature>
<evidence type="ECO:0000256" key="2">
    <source>
        <dbReference type="ARBA" id="ARBA00005752"/>
    </source>
</evidence>
<proteinExistence type="inferred from homology"/>
<dbReference type="PIRSF" id="PIRSF001589">
    <property type="entry name" value="Asn_synthetase_glu-h"/>
    <property type="match status" value="1"/>
</dbReference>
<evidence type="ECO:0000256" key="1">
    <source>
        <dbReference type="ARBA" id="ARBA00005187"/>
    </source>
</evidence>
<evidence type="ECO:0000313" key="7">
    <source>
        <dbReference type="Proteomes" id="UP000663992"/>
    </source>
</evidence>
<comment type="pathway">
    <text evidence="1">Amino-acid biosynthesis; L-asparagine biosynthesis; L-asparagine from L-aspartate (L-Gln route): step 1/1.</text>
</comment>
<accession>A0ABS3CUU4</accession>
<reference evidence="6 7" key="1">
    <citation type="submission" date="2021-03" db="EMBL/GenBank/DDBJ databases">
        <title>novel species isolated from a fishpond in China.</title>
        <authorList>
            <person name="Lu H."/>
            <person name="Cai Z."/>
        </authorList>
    </citation>
    <scope>NUCLEOTIDE SEQUENCE [LARGE SCALE GENOMIC DNA]</scope>
    <source>
        <strain evidence="6 7">Y57</strain>
    </source>
</reference>
<name>A0ABS3CUU4_9ALTE</name>
<gene>
    <name evidence="6" type="ORF">J0A65_10925</name>
</gene>
<sequence>MHVWQSEKLHIGVLGRIRPYGQPYPNQSDLEWLENLWLEEPDPAAFYPKISGFFILLLGCRRSGQLKMINDHVGALPLYWRHQAGTTQAGTRLAYVAGDDASVSPQSVYNYFYYHCIPGPYTLYANVQKLLPGSGISLSEQSVKPLALYIPRYDVDTDIQALQRECFSLVEKAVAWNAGPECGAFLSGGLDSSTVAGMLAKQQTPAKTFSIGFHAKGYDETPYAEITAKHFTTEHLTHYLEPGEITEHFIEVAAAFDQPFGNSSALAAYICAKFAKQHGVSVLLAGDGGDELFGGNERYAKQKIFEVYHNLPGWLRGTADALFYDSPLGQLPVGKKVRSYIQQARVPMPHRLHTYNFLKRMDPASMFTDNVWQAVDPNVPGEMYQQRYDACPAADMLERMLYLDWKFTLADNDLVKVTQMCELAGVEVRFPLIEKELVDFSCRVPSSEKLPGNKLRYFYKNSFKGFLADETLNKSKHGFGLPFGVWMKQEPALQALTNELLTSFKTRGIMQPEFVDQAMHIYQQGHQGYYGELIWIMLVFEAWMQRQ</sequence>
<protein>
    <recommendedName>
        <fullName evidence="3">asparagine synthase (glutamine-hydrolyzing)</fullName>
        <ecNumber evidence="3">6.3.5.4</ecNumber>
    </recommendedName>
</protein>
<dbReference type="Gene3D" id="3.40.50.620">
    <property type="entry name" value="HUPs"/>
    <property type="match status" value="2"/>
</dbReference>
<dbReference type="SUPFAM" id="SSF56235">
    <property type="entry name" value="N-terminal nucleophile aminohydrolases (Ntn hydrolases)"/>
    <property type="match status" value="1"/>
</dbReference>
<dbReference type="InterPro" id="IPR014729">
    <property type="entry name" value="Rossmann-like_a/b/a_fold"/>
</dbReference>
<dbReference type="EC" id="6.3.5.4" evidence="3"/>
<comment type="similarity">
    <text evidence="2">Belongs to the asparagine synthetase family.</text>
</comment>
<dbReference type="PANTHER" id="PTHR43284:SF1">
    <property type="entry name" value="ASPARAGINE SYNTHETASE"/>
    <property type="match status" value="1"/>
</dbReference>